<reference evidence="2" key="1">
    <citation type="journal article" date="2023" name="G3 (Bethesda)">
        <title>Genome assembly and association tests identify interacting loci associated with vigor, precocity, and sex in interspecific pistachio rootstocks.</title>
        <authorList>
            <person name="Palmer W."/>
            <person name="Jacygrad E."/>
            <person name="Sagayaradj S."/>
            <person name="Cavanaugh K."/>
            <person name="Han R."/>
            <person name="Bertier L."/>
            <person name="Beede B."/>
            <person name="Kafkas S."/>
            <person name="Golino D."/>
            <person name="Preece J."/>
            <person name="Michelmore R."/>
        </authorList>
    </citation>
    <scope>NUCLEOTIDE SEQUENCE [LARGE SCALE GENOMIC DNA]</scope>
</reference>
<dbReference type="EMBL" id="CM047900">
    <property type="protein sequence ID" value="KAJ0099360.1"/>
    <property type="molecule type" value="Genomic_DNA"/>
</dbReference>
<name>A0ACC1BK00_9ROSI</name>
<protein>
    <submittedName>
        <fullName evidence="1">Uncharacterized protein</fullName>
    </submittedName>
</protein>
<sequence>MSSSYRVMVTWVTLFIYNVATVASICVTASEKLPIKLEKEALLNTSWWQNSEAINSSDHCTWYGVSCNIAGSVNGVSLISTNITGKLARFNFSCFPNLISLDLSNNNIKGSIPSEIGCLKNLEKLDLSGNNLNGQIPSTLVLRILRSFLQ</sequence>
<keyword evidence="2" id="KW-1185">Reference proteome</keyword>
<organism evidence="1 2">
    <name type="scientific">Pistacia atlantica</name>
    <dbReference type="NCBI Taxonomy" id="434234"/>
    <lineage>
        <taxon>Eukaryota</taxon>
        <taxon>Viridiplantae</taxon>
        <taxon>Streptophyta</taxon>
        <taxon>Embryophyta</taxon>
        <taxon>Tracheophyta</taxon>
        <taxon>Spermatophyta</taxon>
        <taxon>Magnoliopsida</taxon>
        <taxon>eudicotyledons</taxon>
        <taxon>Gunneridae</taxon>
        <taxon>Pentapetalae</taxon>
        <taxon>rosids</taxon>
        <taxon>malvids</taxon>
        <taxon>Sapindales</taxon>
        <taxon>Anacardiaceae</taxon>
        <taxon>Pistacia</taxon>
    </lineage>
</organism>
<dbReference type="Proteomes" id="UP001164250">
    <property type="component" value="Chromosome 4"/>
</dbReference>
<comment type="caution">
    <text evidence="1">The sequence shown here is derived from an EMBL/GenBank/DDBJ whole genome shotgun (WGS) entry which is preliminary data.</text>
</comment>
<accession>A0ACC1BK00</accession>
<evidence type="ECO:0000313" key="2">
    <source>
        <dbReference type="Proteomes" id="UP001164250"/>
    </source>
</evidence>
<gene>
    <name evidence="1" type="ORF">Patl1_22156</name>
</gene>
<proteinExistence type="predicted"/>
<evidence type="ECO:0000313" key="1">
    <source>
        <dbReference type="EMBL" id="KAJ0099360.1"/>
    </source>
</evidence>